<dbReference type="InterPro" id="IPR011042">
    <property type="entry name" value="6-blade_b-propeller_TolB-like"/>
</dbReference>
<keyword evidence="4" id="KW-1185">Reference proteome</keyword>
<dbReference type="Pfam" id="PF07676">
    <property type="entry name" value="PD40"/>
    <property type="match status" value="2"/>
</dbReference>
<dbReference type="InterPro" id="IPR011659">
    <property type="entry name" value="WD40"/>
</dbReference>
<dbReference type="SUPFAM" id="SSF82171">
    <property type="entry name" value="DPP6 N-terminal domain-like"/>
    <property type="match status" value="1"/>
</dbReference>
<evidence type="ECO:0008006" key="5">
    <source>
        <dbReference type="Google" id="ProtNLM"/>
    </source>
</evidence>
<protein>
    <recommendedName>
        <fullName evidence="5">Cytochrome C biosynthesis protein</fullName>
    </recommendedName>
</protein>
<dbReference type="Proteomes" id="UP001431776">
    <property type="component" value="Unassembled WGS sequence"/>
</dbReference>
<evidence type="ECO:0000256" key="2">
    <source>
        <dbReference type="SAM" id="SignalP"/>
    </source>
</evidence>
<proteinExistence type="predicted"/>
<evidence type="ECO:0000313" key="4">
    <source>
        <dbReference type="Proteomes" id="UP001431776"/>
    </source>
</evidence>
<accession>A0AAW6TYN7</accession>
<dbReference type="RefSeq" id="WP_349246257.1">
    <property type="nucleotide sequence ID" value="NZ_JASCXX010000025.1"/>
</dbReference>
<reference evidence="3" key="1">
    <citation type="submission" date="2023-05" db="EMBL/GenBank/DDBJ databases">
        <title>Anaerotaeda fermentans gen. nov., sp. nov., a novel anaerobic planctomycete of the new family within the order Sedimentisphaerales isolated from Taman Peninsula, Russia.</title>
        <authorList>
            <person name="Khomyakova M.A."/>
            <person name="Merkel A.Y."/>
            <person name="Slobodkin A.I."/>
        </authorList>
    </citation>
    <scope>NUCLEOTIDE SEQUENCE</scope>
    <source>
        <strain evidence="3">M17dextr</strain>
    </source>
</reference>
<evidence type="ECO:0000256" key="1">
    <source>
        <dbReference type="SAM" id="MobiDB-lite"/>
    </source>
</evidence>
<sequence>MASQLRKRFVVTAFVGCIVVATALWPASCSPSAVDQYSEVAREPDISPDYSGTVIPANIAPLNLQIREEGRAYFLKVHSQHGVPVTAFGKTGQMRLSARPWRKLLDANRGRDLHFDIYVQGQDRQWRRFQTVTNTIAKEDIDGTLVFRLMKPLYNWWKDIGIYQRNLAGFDTSVVLHGRSFGEGCLNCHSFAGNDPETLSISLRSATYGSHTLLAQDGQVEKVGAKWGYTAWHPSGRVAVYSINKVIQFFRAGAMEVRDVADLDSALVCYDVESRTATSPPELADKDRLETYPAWSPDGKFLYYCSAPILWEDRNKVPPDNYEDLKYDLLRIGYDIETGQWGQAETILSAQETGLSILLPRVSPDGRFLLFCMCDYGCFPVYQPSSDLYIMDLATRQYRRLAINSEFSESWHSWSSNSRWIAFSSKRQGGLFTRTYLSYIDEAGTAHKPFVVPQKDPTTYDSLLETYSTPELVTGPVNVRKWRLAQAARAGPSIATDIPITGASPKTVPSDPWQERE</sequence>
<feature type="chain" id="PRO_5043442827" description="Cytochrome C biosynthesis protein" evidence="2">
    <location>
        <begin position="24"/>
        <end position="517"/>
    </location>
</feature>
<feature type="region of interest" description="Disordered" evidence="1">
    <location>
        <begin position="495"/>
        <end position="517"/>
    </location>
</feature>
<gene>
    <name evidence="3" type="ORF">QJ522_17445</name>
</gene>
<dbReference type="AlphaFoldDB" id="A0AAW6TYN7"/>
<keyword evidence="2" id="KW-0732">Signal</keyword>
<organism evidence="3 4">
    <name type="scientific">Anaerobaca lacustris</name>
    <dbReference type="NCBI Taxonomy" id="3044600"/>
    <lineage>
        <taxon>Bacteria</taxon>
        <taxon>Pseudomonadati</taxon>
        <taxon>Planctomycetota</taxon>
        <taxon>Phycisphaerae</taxon>
        <taxon>Sedimentisphaerales</taxon>
        <taxon>Anaerobacaceae</taxon>
        <taxon>Anaerobaca</taxon>
    </lineage>
</organism>
<comment type="caution">
    <text evidence="3">The sequence shown here is derived from an EMBL/GenBank/DDBJ whole genome shotgun (WGS) entry which is preliminary data.</text>
</comment>
<name>A0AAW6TYN7_9BACT</name>
<feature type="signal peptide" evidence="2">
    <location>
        <begin position="1"/>
        <end position="23"/>
    </location>
</feature>
<evidence type="ECO:0000313" key="3">
    <source>
        <dbReference type="EMBL" id="MDI6450848.1"/>
    </source>
</evidence>
<dbReference type="Gene3D" id="2.120.10.30">
    <property type="entry name" value="TolB, C-terminal domain"/>
    <property type="match status" value="1"/>
</dbReference>
<dbReference type="EMBL" id="JASCXX010000025">
    <property type="protein sequence ID" value="MDI6450848.1"/>
    <property type="molecule type" value="Genomic_DNA"/>
</dbReference>